<proteinExistence type="predicted"/>
<protein>
    <submittedName>
        <fullName evidence="3">Conserved putative secreted protein</fullName>
    </submittedName>
</protein>
<name>A0A090D2L2_9BACT</name>
<dbReference type="eggNOG" id="ENOG50323TX">
    <property type="taxonomic scope" value="Bacteria"/>
</dbReference>
<dbReference type="OrthoDB" id="20067at2"/>
<reference evidence="3" key="1">
    <citation type="submission" date="2013-12" db="EMBL/GenBank/DDBJ databases">
        <authorList>
            <person name="Linke B."/>
        </authorList>
    </citation>
    <scope>NUCLEOTIDE SEQUENCE [LARGE SCALE GENOMIC DNA]</scope>
    <source>
        <strain evidence="3">CRIB-18</strain>
    </source>
</reference>
<keyword evidence="2" id="KW-0732">Signal</keyword>
<gene>
    <name evidence="3" type="ORF">CSEC_1655</name>
</gene>
<feature type="chain" id="PRO_5001853843" evidence="2">
    <location>
        <begin position="24"/>
        <end position="487"/>
    </location>
</feature>
<dbReference type="EMBL" id="CCEJ010000008">
    <property type="protein sequence ID" value="CDR34468.1"/>
    <property type="molecule type" value="Genomic_DNA"/>
</dbReference>
<evidence type="ECO:0000313" key="4">
    <source>
        <dbReference type="Proteomes" id="UP000031552"/>
    </source>
</evidence>
<reference evidence="3" key="2">
    <citation type="submission" date="2014-09" db="EMBL/GenBank/DDBJ databases">
        <title>Criblamydia sequanensis harbors a mega-plasmid encoding arsenite resistance.</title>
        <authorList>
            <person name="Bertelli C."/>
            <person name="Goesmann A."/>
            <person name="Greub G."/>
        </authorList>
    </citation>
    <scope>NUCLEOTIDE SEQUENCE [LARGE SCALE GENOMIC DNA]</scope>
    <source>
        <strain evidence="3">CRIB-18</strain>
    </source>
</reference>
<feature type="region of interest" description="Disordered" evidence="1">
    <location>
        <begin position="57"/>
        <end position="105"/>
    </location>
</feature>
<dbReference type="RefSeq" id="WP_041018011.1">
    <property type="nucleotide sequence ID" value="NZ_CCEJ010000008.1"/>
</dbReference>
<comment type="caution">
    <text evidence="3">The sequence shown here is derived from an EMBL/GenBank/DDBJ whole genome shotgun (WGS) entry which is preliminary data.</text>
</comment>
<accession>A0A090D2L2</accession>
<keyword evidence="4" id="KW-1185">Reference proteome</keyword>
<sequence length="487" mass="56361">MKLIKKIAPAFIALSVLAGSLYADPDDLGDISQRDQELEERDWDALAQYLQSLRERKYKEVRGESGQGRDGQEDRLRDTGDDEDEEESEEDKEGDEEKDKEDDEPILLLSGDVRMDWRRKTETLNGHQLFGPNAIDSRGRRRGRNKFDVEFNLRLDYIQRWNWATIQLQFDNSAGIDDEIECRKNTVNFFTGEPIIVCQKNELFGSGSCLDTCLKRAYFGFRLYDECDTTIDIEIGRRNLYQVFDSKVEFLSRFDGILFKYDTSFDWVGEYYVHAAAFVVDFRADHYAWVVETGLLDIRKTGIDLKYSLIDWRKNGRNRCFKRHPLGTEFVVSQVAGYYHMKPSCLNFNLPTVLFAAALVNQDAEPLVKFGLDSKQNFAWYAGVRFGEVRNKGDYAIGIMYQWVEAQSVPDPDMSGIGTGNVLDQYFYSEGAGNTNFKGWRIEGLYAFSDNISVDTRVQWSSRIKKFPFNPWSHSYSEFKTEVIYAF</sequence>
<feature type="compositionally biased region" description="Acidic residues" evidence="1">
    <location>
        <begin position="80"/>
        <end position="105"/>
    </location>
</feature>
<organism evidence="3 4">
    <name type="scientific">Candidatus Criblamydia sequanensis CRIB-18</name>
    <dbReference type="NCBI Taxonomy" id="1437425"/>
    <lineage>
        <taxon>Bacteria</taxon>
        <taxon>Pseudomonadati</taxon>
        <taxon>Chlamydiota</taxon>
        <taxon>Chlamydiia</taxon>
        <taxon>Parachlamydiales</taxon>
        <taxon>Candidatus Criblamydiaceae</taxon>
        <taxon>Candidatus Criblamydia</taxon>
    </lineage>
</organism>
<dbReference type="Proteomes" id="UP000031552">
    <property type="component" value="Unassembled WGS sequence"/>
</dbReference>
<evidence type="ECO:0000256" key="2">
    <source>
        <dbReference type="SAM" id="SignalP"/>
    </source>
</evidence>
<feature type="signal peptide" evidence="2">
    <location>
        <begin position="1"/>
        <end position="23"/>
    </location>
</feature>
<evidence type="ECO:0000256" key="1">
    <source>
        <dbReference type="SAM" id="MobiDB-lite"/>
    </source>
</evidence>
<dbReference type="AlphaFoldDB" id="A0A090D2L2"/>
<evidence type="ECO:0000313" key="3">
    <source>
        <dbReference type="EMBL" id="CDR34468.1"/>
    </source>
</evidence>
<feature type="compositionally biased region" description="Basic and acidic residues" evidence="1">
    <location>
        <begin position="70"/>
        <end position="79"/>
    </location>
</feature>